<proteinExistence type="predicted"/>
<dbReference type="Proteomes" id="UP000620327">
    <property type="component" value="Unassembled WGS sequence"/>
</dbReference>
<name>A0A923MKI8_9FIRM</name>
<dbReference type="RefSeq" id="WP_118358554.1">
    <property type="nucleotide sequence ID" value="NZ_JACOQI010000013.1"/>
</dbReference>
<dbReference type="AlphaFoldDB" id="A0A923MKI8"/>
<keyword evidence="2" id="KW-1185">Reference proteome</keyword>
<accession>A0A923MKI8</accession>
<gene>
    <name evidence="1" type="ORF">H8Z83_12900</name>
</gene>
<dbReference type="EMBL" id="JACOQI010000013">
    <property type="protein sequence ID" value="MBC5771204.1"/>
    <property type="molecule type" value="Genomic_DNA"/>
</dbReference>
<reference evidence="1" key="1">
    <citation type="submission" date="2020-08" db="EMBL/GenBank/DDBJ databases">
        <title>Genome public.</title>
        <authorList>
            <person name="Liu C."/>
            <person name="Sun Q."/>
        </authorList>
    </citation>
    <scope>NUCLEOTIDE SEQUENCE</scope>
    <source>
        <strain evidence="1">BX15</strain>
    </source>
</reference>
<sequence length="46" mass="5091">MASNYMVKVYADLIRKGKKTIEEVPDPLQAAVREILENSKNGAEGL</sequence>
<organism evidence="1 2">
    <name type="scientific">Dysosmobacter segnis</name>
    <dbReference type="NCBI Taxonomy" id="2763042"/>
    <lineage>
        <taxon>Bacteria</taxon>
        <taxon>Bacillati</taxon>
        <taxon>Bacillota</taxon>
        <taxon>Clostridia</taxon>
        <taxon>Eubacteriales</taxon>
        <taxon>Oscillospiraceae</taxon>
        <taxon>Dysosmobacter</taxon>
    </lineage>
</organism>
<dbReference type="InterPro" id="IPR047907">
    <property type="entry name" value="CD1375-like"/>
</dbReference>
<evidence type="ECO:0000313" key="2">
    <source>
        <dbReference type="Proteomes" id="UP000620327"/>
    </source>
</evidence>
<evidence type="ECO:0000313" key="1">
    <source>
        <dbReference type="EMBL" id="MBC5771204.1"/>
    </source>
</evidence>
<protein>
    <submittedName>
        <fullName evidence="1">ASCH domain-containing protein</fullName>
    </submittedName>
</protein>
<dbReference type="NCBIfam" id="NF040910">
    <property type="entry name" value="CD1375_fam"/>
    <property type="match status" value="1"/>
</dbReference>
<comment type="caution">
    <text evidence="1">The sequence shown here is derived from an EMBL/GenBank/DDBJ whole genome shotgun (WGS) entry which is preliminary data.</text>
</comment>